<reference evidence="3 4" key="1">
    <citation type="submission" date="2018-01" db="EMBL/GenBank/DDBJ databases">
        <title>Genome characterization of the sugarcane-associated fungus Trichoderma ghanense CCMA-1212 and their application in lignocelulose bioconversion.</title>
        <authorList>
            <person name="Steindorff A.S."/>
            <person name="Mendes T.D."/>
            <person name="Vilela E.S.D."/>
            <person name="Rodrigues D.S."/>
            <person name="Formighieri E.F."/>
            <person name="Melo I.S."/>
            <person name="Favaro L.C.L."/>
        </authorList>
    </citation>
    <scope>NUCLEOTIDE SEQUENCE [LARGE SCALE GENOMIC DNA]</scope>
    <source>
        <strain evidence="3 4">CCMA-1212</strain>
    </source>
</reference>
<feature type="transmembrane region" description="Helical" evidence="2">
    <location>
        <begin position="12"/>
        <end position="33"/>
    </location>
</feature>
<accession>A0ABY2H8D2</accession>
<gene>
    <name evidence="3" type="ORF">CCMA1212_004511</name>
</gene>
<keyword evidence="2" id="KW-0812">Transmembrane</keyword>
<dbReference type="GeneID" id="300576260"/>
<feature type="compositionally biased region" description="Basic and acidic residues" evidence="1">
    <location>
        <begin position="133"/>
        <end position="143"/>
    </location>
</feature>
<name>A0ABY2H8D2_9HYPO</name>
<comment type="caution">
    <text evidence="3">The sequence shown here is derived from an EMBL/GenBank/DDBJ whole genome shotgun (WGS) entry which is preliminary data.</text>
</comment>
<sequence length="215" mass="23464">MFGSPDRAAGHVSALLFVWSGLAVHWLAANRLLSYEYRLRQRLAPRVGKGGRSRRSPRQAIRQAASRNEASAAYHCQKLGKHGFGFGVVTVVDSSRRTALAAGCSKPLAQCPAVGLRRFFGVAARMKGTRQSWKAERRSIEPKRKNRGPCVWRSGDPTRKQSHGGATVADVRECVRVLASPRLCAAPLVVFVCARTCRTGRTAQELMDMGTAYAG</sequence>
<dbReference type="RefSeq" id="XP_073559409.1">
    <property type="nucleotide sequence ID" value="XM_073701810.1"/>
</dbReference>
<organism evidence="3 4">
    <name type="scientific">Trichoderma ghanense</name>
    <dbReference type="NCBI Taxonomy" id="65468"/>
    <lineage>
        <taxon>Eukaryota</taxon>
        <taxon>Fungi</taxon>
        <taxon>Dikarya</taxon>
        <taxon>Ascomycota</taxon>
        <taxon>Pezizomycotina</taxon>
        <taxon>Sordariomycetes</taxon>
        <taxon>Hypocreomycetidae</taxon>
        <taxon>Hypocreales</taxon>
        <taxon>Hypocreaceae</taxon>
        <taxon>Trichoderma</taxon>
    </lineage>
</organism>
<proteinExistence type="predicted"/>
<dbReference type="EMBL" id="PPTA01000005">
    <property type="protein sequence ID" value="TFB03208.1"/>
    <property type="molecule type" value="Genomic_DNA"/>
</dbReference>
<keyword evidence="2" id="KW-0472">Membrane</keyword>
<keyword evidence="4" id="KW-1185">Reference proteome</keyword>
<protein>
    <submittedName>
        <fullName evidence="3">Uncharacterized protein</fullName>
    </submittedName>
</protein>
<evidence type="ECO:0000313" key="4">
    <source>
        <dbReference type="Proteomes" id="UP001642720"/>
    </source>
</evidence>
<feature type="region of interest" description="Disordered" evidence="1">
    <location>
        <begin position="133"/>
        <end position="164"/>
    </location>
</feature>
<evidence type="ECO:0000256" key="2">
    <source>
        <dbReference type="SAM" id="Phobius"/>
    </source>
</evidence>
<keyword evidence="2" id="KW-1133">Transmembrane helix</keyword>
<dbReference type="Proteomes" id="UP001642720">
    <property type="component" value="Unassembled WGS sequence"/>
</dbReference>
<evidence type="ECO:0000256" key="1">
    <source>
        <dbReference type="SAM" id="MobiDB-lite"/>
    </source>
</evidence>
<evidence type="ECO:0000313" key="3">
    <source>
        <dbReference type="EMBL" id="TFB03208.1"/>
    </source>
</evidence>